<dbReference type="AlphaFoldDB" id="A0A9P4PZJ3"/>
<accession>A0A9P4PZJ3</accession>
<sequence>MPDKDKKAHQLSGKASIEHLHNHQSSPQLITCLCGMVMMFHCHLTEAKRTRTKVPAFLSHLQHLYDHDEAVIATRRSSVMLEPALERKLENINIETNLEEASRPPTSNFQVFENAHHGKVDSVQHDQIPQLEDLQKTSTLSKASIEGEATPHSQSHVV</sequence>
<evidence type="ECO:0000313" key="2">
    <source>
        <dbReference type="Proteomes" id="UP000799441"/>
    </source>
</evidence>
<protein>
    <submittedName>
        <fullName evidence="1">Uncharacterized protein</fullName>
    </submittedName>
</protein>
<reference evidence="1" key="1">
    <citation type="journal article" date="2020" name="Stud. Mycol.">
        <title>101 Dothideomycetes genomes: a test case for predicting lifestyles and emergence of pathogens.</title>
        <authorList>
            <person name="Haridas S."/>
            <person name="Albert R."/>
            <person name="Binder M."/>
            <person name="Bloem J."/>
            <person name="Labutti K."/>
            <person name="Salamov A."/>
            <person name="Andreopoulos B."/>
            <person name="Baker S."/>
            <person name="Barry K."/>
            <person name="Bills G."/>
            <person name="Bluhm B."/>
            <person name="Cannon C."/>
            <person name="Castanera R."/>
            <person name="Culley D."/>
            <person name="Daum C."/>
            <person name="Ezra D."/>
            <person name="Gonzalez J."/>
            <person name="Henrissat B."/>
            <person name="Kuo A."/>
            <person name="Liang C."/>
            <person name="Lipzen A."/>
            <person name="Lutzoni F."/>
            <person name="Magnuson J."/>
            <person name="Mondo S."/>
            <person name="Nolan M."/>
            <person name="Ohm R."/>
            <person name="Pangilinan J."/>
            <person name="Park H.-J."/>
            <person name="Ramirez L."/>
            <person name="Alfaro M."/>
            <person name="Sun H."/>
            <person name="Tritt A."/>
            <person name="Yoshinaga Y."/>
            <person name="Zwiers L.-H."/>
            <person name="Turgeon B."/>
            <person name="Goodwin S."/>
            <person name="Spatafora J."/>
            <person name="Crous P."/>
            <person name="Grigoriev I."/>
        </authorList>
    </citation>
    <scope>NUCLEOTIDE SEQUENCE</scope>
    <source>
        <strain evidence="1">CBS 116435</strain>
    </source>
</reference>
<name>A0A9P4PZJ3_9PEZI</name>
<dbReference type="EMBL" id="MU003856">
    <property type="protein sequence ID" value="KAF2716964.1"/>
    <property type="molecule type" value="Genomic_DNA"/>
</dbReference>
<gene>
    <name evidence="1" type="ORF">K431DRAFT_168293</name>
</gene>
<comment type="caution">
    <text evidence="1">The sequence shown here is derived from an EMBL/GenBank/DDBJ whole genome shotgun (WGS) entry which is preliminary data.</text>
</comment>
<evidence type="ECO:0000313" key="1">
    <source>
        <dbReference type="EMBL" id="KAF2716964.1"/>
    </source>
</evidence>
<dbReference type="Proteomes" id="UP000799441">
    <property type="component" value="Unassembled WGS sequence"/>
</dbReference>
<keyword evidence="2" id="KW-1185">Reference proteome</keyword>
<organism evidence="1 2">
    <name type="scientific">Polychaeton citri CBS 116435</name>
    <dbReference type="NCBI Taxonomy" id="1314669"/>
    <lineage>
        <taxon>Eukaryota</taxon>
        <taxon>Fungi</taxon>
        <taxon>Dikarya</taxon>
        <taxon>Ascomycota</taxon>
        <taxon>Pezizomycotina</taxon>
        <taxon>Dothideomycetes</taxon>
        <taxon>Dothideomycetidae</taxon>
        <taxon>Capnodiales</taxon>
        <taxon>Capnodiaceae</taxon>
        <taxon>Polychaeton</taxon>
    </lineage>
</organism>
<proteinExistence type="predicted"/>